<accession>A0A9W8AFH7</accession>
<keyword evidence="1" id="KW-0472">Membrane</keyword>
<evidence type="ECO:0000256" key="1">
    <source>
        <dbReference type="SAM" id="Phobius"/>
    </source>
</evidence>
<dbReference type="GO" id="GO:0031204">
    <property type="term" value="P:post-translational protein targeting to membrane, translocation"/>
    <property type="evidence" value="ECO:0007669"/>
    <property type="project" value="InterPro"/>
</dbReference>
<name>A0A9W8AFH7_9FUNG</name>
<keyword evidence="1" id="KW-1133">Transmembrane helix</keyword>
<dbReference type="InterPro" id="IPR018624">
    <property type="entry name" value="Sec66"/>
</dbReference>
<dbReference type="EMBL" id="JANBPT010000247">
    <property type="protein sequence ID" value="KAJ1924943.1"/>
    <property type="molecule type" value="Genomic_DNA"/>
</dbReference>
<reference evidence="2" key="1">
    <citation type="submission" date="2022-07" db="EMBL/GenBank/DDBJ databases">
        <title>Phylogenomic reconstructions and comparative analyses of Kickxellomycotina fungi.</title>
        <authorList>
            <person name="Reynolds N.K."/>
            <person name="Stajich J.E."/>
            <person name="Barry K."/>
            <person name="Grigoriev I.V."/>
            <person name="Crous P."/>
            <person name="Smith M.E."/>
        </authorList>
    </citation>
    <scope>NUCLEOTIDE SEQUENCE</scope>
    <source>
        <strain evidence="2">RSA 861</strain>
    </source>
</reference>
<dbReference type="Proteomes" id="UP001150569">
    <property type="component" value="Unassembled WGS sequence"/>
</dbReference>
<dbReference type="PANTHER" id="PTHR28229:SF1">
    <property type="entry name" value="TRANSLOCATION PROTEIN SEC66"/>
    <property type="match status" value="1"/>
</dbReference>
<keyword evidence="1" id="KW-0812">Transmembrane</keyword>
<organism evidence="2 3">
    <name type="scientific">Tieghemiomyces parasiticus</name>
    <dbReference type="NCBI Taxonomy" id="78921"/>
    <lineage>
        <taxon>Eukaryota</taxon>
        <taxon>Fungi</taxon>
        <taxon>Fungi incertae sedis</taxon>
        <taxon>Zoopagomycota</taxon>
        <taxon>Kickxellomycotina</taxon>
        <taxon>Dimargaritomycetes</taxon>
        <taxon>Dimargaritales</taxon>
        <taxon>Dimargaritaceae</taxon>
        <taxon>Tieghemiomyces</taxon>
    </lineage>
</organism>
<sequence>MAGPLASSRRSTSPLLPPILIGAPPSILAIHLIHIAHLNPFYVANPTRRFHLTMSSYVLLAGYAAGWAVVFGTFVSIYHRRKQAALSQLESWFPEHQERNLYYDLQEAGDKVPPAVLQSALIKRAVTDVQRAIDLQTKKQTLSALVKSGSIGEDIWNQFQAAEAELENEMMDMVQEANSLRPGWGQGIFQLSSEILGHQKVRELREKTEKRAAGAQRIREEQRAAHEELARRVAAWRADEANYSASTLIATSVADPPAGLKQRRA</sequence>
<dbReference type="OrthoDB" id="73168at2759"/>
<dbReference type="GO" id="GO:0031207">
    <property type="term" value="C:Sec62/Sec63 complex"/>
    <property type="evidence" value="ECO:0007669"/>
    <property type="project" value="InterPro"/>
</dbReference>
<feature type="transmembrane region" description="Helical" evidence="1">
    <location>
        <begin position="57"/>
        <end position="78"/>
    </location>
</feature>
<evidence type="ECO:0000313" key="3">
    <source>
        <dbReference type="Proteomes" id="UP001150569"/>
    </source>
</evidence>
<dbReference type="Pfam" id="PF09802">
    <property type="entry name" value="Sec66"/>
    <property type="match status" value="1"/>
</dbReference>
<proteinExistence type="predicted"/>
<protein>
    <submittedName>
        <fullName evidence="2">Translocation protein Sec66</fullName>
    </submittedName>
</protein>
<gene>
    <name evidence="2" type="primary">sec66_1</name>
    <name evidence="2" type="ORF">IWQ60_004882</name>
</gene>
<keyword evidence="3" id="KW-1185">Reference proteome</keyword>
<dbReference type="PANTHER" id="PTHR28229">
    <property type="entry name" value="TRANSLOCATION PROTEIN SEC66"/>
    <property type="match status" value="1"/>
</dbReference>
<feature type="transmembrane region" description="Helical" evidence="1">
    <location>
        <begin position="15"/>
        <end position="37"/>
    </location>
</feature>
<dbReference type="AlphaFoldDB" id="A0A9W8AFH7"/>
<evidence type="ECO:0000313" key="2">
    <source>
        <dbReference type="EMBL" id="KAJ1924943.1"/>
    </source>
</evidence>
<comment type="caution">
    <text evidence="2">The sequence shown here is derived from an EMBL/GenBank/DDBJ whole genome shotgun (WGS) entry which is preliminary data.</text>
</comment>